<organism evidence="2 3">
    <name type="scientific">Reyranella soli</name>
    <dbReference type="NCBI Taxonomy" id="1230389"/>
    <lineage>
        <taxon>Bacteria</taxon>
        <taxon>Pseudomonadati</taxon>
        <taxon>Pseudomonadota</taxon>
        <taxon>Alphaproteobacteria</taxon>
        <taxon>Hyphomicrobiales</taxon>
        <taxon>Reyranellaceae</taxon>
        <taxon>Reyranella</taxon>
    </lineage>
</organism>
<dbReference type="EMBL" id="BKAJ01000139">
    <property type="protein sequence ID" value="GEP59755.1"/>
    <property type="molecule type" value="Genomic_DNA"/>
</dbReference>
<proteinExistence type="predicted"/>
<evidence type="ECO:0000256" key="1">
    <source>
        <dbReference type="SAM" id="SignalP"/>
    </source>
</evidence>
<accession>A0A512NLD5</accession>
<protein>
    <submittedName>
        <fullName evidence="2">Uncharacterized protein</fullName>
    </submittedName>
</protein>
<feature type="chain" id="PRO_5022171417" evidence="1">
    <location>
        <begin position="28"/>
        <end position="102"/>
    </location>
</feature>
<name>A0A512NLD5_9HYPH</name>
<evidence type="ECO:0000313" key="3">
    <source>
        <dbReference type="Proteomes" id="UP000321058"/>
    </source>
</evidence>
<evidence type="ECO:0000313" key="2">
    <source>
        <dbReference type="EMBL" id="GEP59755.1"/>
    </source>
</evidence>
<dbReference type="AlphaFoldDB" id="A0A512NLD5"/>
<gene>
    <name evidence="2" type="ORF">RSO01_69210</name>
</gene>
<feature type="signal peptide" evidence="1">
    <location>
        <begin position="1"/>
        <end position="27"/>
    </location>
</feature>
<sequence length="102" mass="10639">MKKLTSLSAAAVTALVVGLGFATTSNAQTPMSSPMSDQEYCHLLAATYSGGYYDGVFKYGRSDVGNATAVAIAQCLEGDAQPAIPVLEQRLRDANIPVPTRG</sequence>
<reference evidence="2 3" key="1">
    <citation type="submission" date="2019-07" db="EMBL/GenBank/DDBJ databases">
        <title>Whole genome shotgun sequence of Reyranella soli NBRC 108950.</title>
        <authorList>
            <person name="Hosoyama A."/>
            <person name="Uohara A."/>
            <person name="Ohji S."/>
            <person name="Ichikawa N."/>
        </authorList>
    </citation>
    <scope>NUCLEOTIDE SEQUENCE [LARGE SCALE GENOMIC DNA]</scope>
    <source>
        <strain evidence="2 3">NBRC 108950</strain>
    </source>
</reference>
<dbReference type="Proteomes" id="UP000321058">
    <property type="component" value="Unassembled WGS sequence"/>
</dbReference>
<dbReference type="RefSeq" id="WP_147155140.1">
    <property type="nucleotide sequence ID" value="NZ_BKAJ01000139.1"/>
</dbReference>
<keyword evidence="1" id="KW-0732">Signal</keyword>
<keyword evidence="3" id="KW-1185">Reference proteome</keyword>
<comment type="caution">
    <text evidence="2">The sequence shown here is derived from an EMBL/GenBank/DDBJ whole genome shotgun (WGS) entry which is preliminary data.</text>
</comment>